<evidence type="ECO:0000256" key="2">
    <source>
        <dbReference type="ARBA" id="ARBA00022857"/>
    </source>
</evidence>
<evidence type="ECO:0000313" key="6">
    <source>
        <dbReference type="Proteomes" id="UP000286045"/>
    </source>
</evidence>
<dbReference type="Proteomes" id="UP000286045">
    <property type="component" value="Unassembled WGS sequence"/>
</dbReference>
<keyword evidence="2" id="KW-0521">NADP</keyword>
<dbReference type="GO" id="GO:0016491">
    <property type="term" value="F:oxidoreductase activity"/>
    <property type="evidence" value="ECO:0007669"/>
    <property type="project" value="UniProtKB-KW"/>
</dbReference>
<dbReference type="Gene3D" id="3.40.50.720">
    <property type="entry name" value="NAD(P)-binding Rossmann-like Domain"/>
    <property type="match status" value="2"/>
</dbReference>
<evidence type="ECO:0000313" key="5">
    <source>
        <dbReference type="EMBL" id="RWA14501.1"/>
    </source>
</evidence>
<dbReference type="Pfam" id="PF13460">
    <property type="entry name" value="NAD_binding_10"/>
    <property type="match status" value="1"/>
</dbReference>
<feature type="domain" description="NAD(P)-binding" evidence="4">
    <location>
        <begin position="14"/>
        <end position="65"/>
    </location>
</feature>
<proteinExistence type="inferred from homology"/>
<sequence length="295" mass="32308">MSGSNHINKVAIVGATGSVGKHIVNELLKGGKHEVTALTRGEAEIPKGVKVAKISGTQEKLIEAAAAANVPFVLPNEWGVETAHAALGADILMGPHAAAAKKRVEELGKSSWIAVTTGFWYSHSLAGPECYGFDLKNKTVTFFDEGTVKINNITWERTGEAVTKLLSLPIESEDGGLALSDYKNKHVYVSSWLLSQKDVFKQVLRVSGTKESDWTIKYEPAVERYEEAKRRLFSGDHSAFARLLYTRTFYNNGDGDFESRHGLDNDKLGLAKETQESLDAQTKHAFDLSASGYKY</sequence>
<dbReference type="SUPFAM" id="SSF51735">
    <property type="entry name" value="NAD(P)-binding Rossmann-fold domains"/>
    <property type="match status" value="1"/>
</dbReference>
<dbReference type="PANTHER" id="PTHR47706">
    <property type="entry name" value="NMRA-LIKE FAMILY PROTEIN"/>
    <property type="match status" value="1"/>
</dbReference>
<dbReference type="EMBL" id="RYZI01000007">
    <property type="protein sequence ID" value="RWA14501.1"/>
    <property type="molecule type" value="Genomic_DNA"/>
</dbReference>
<protein>
    <recommendedName>
        <fullName evidence="4">NAD(P)-binding domain-containing protein</fullName>
    </recommendedName>
</protein>
<evidence type="ECO:0000256" key="3">
    <source>
        <dbReference type="ARBA" id="ARBA00023002"/>
    </source>
</evidence>
<dbReference type="InterPro" id="IPR036291">
    <property type="entry name" value="NAD(P)-bd_dom_sf"/>
</dbReference>
<evidence type="ECO:0000256" key="1">
    <source>
        <dbReference type="ARBA" id="ARBA00005725"/>
    </source>
</evidence>
<organism evidence="5 6">
    <name type="scientific">Xylaria grammica</name>
    <dbReference type="NCBI Taxonomy" id="363999"/>
    <lineage>
        <taxon>Eukaryota</taxon>
        <taxon>Fungi</taxon>
        <taxon>Dikarya</taxon>
        <taxon>Ascomycota</taxon>
        <taxon>Pezizomycotina</taxon>
        <taxon>Sordariomycetes</taxon>
        <taxon>Xylariomycetidae</taxon>
        <taxon>Xylariales</taxon>
        <taxon>Xylariaceae</taxon>
        <taxon>Xylaria</taxon>
    </lineage>
</organism>
<keyword evidence="6" id="KW-1185">Reference proteome</keyword>
<dbReference type="STRING" id="363999.A0A439DJF1"/>
<dbReference type="InterPro" id="IPR016040">
    <property type="entry name" value="NAD(P)-bd_dom"/>
</dbReference>
<name>A0A439DJF1_9PEZI</name>
<comment type="caution">
    <text evidence="5">The sequence shown here is derived from an EMBL/GenBank/DDBJ whole genome shotgun (WGS) entry which is preliminary data.</text>
</comment>
<gene>
    <name evidence="5" type="ORF">EKO27_g596</name>
</gene>
<dbReference type="Gene3D" id="3.90.25.10">
    <property type="entry name" value="UDP-galactose 4-epimerase, domain 1"/>
    <property type="match status" value="1"/>
</dbReference>
<dbReference type="AlphaFoldDB" id="A0A439DJF1"/>
<dbReference type="PANTHER" id="PTHR47706:SF7">
    <property type="entry name" value="CIPA-LIKE, PUTATIVE (AFU_ORTHOLOGUE AFUA_1G01630)-RELATED"/>
    <property type="match status" value="1"/>
</dbReference>
<evidence type="ECO:0000259" key="4">
    <source>
        <dbReference type="Pfam" id="PF13460"/>
    </source>
</evidence>
<keyword evidence="3" id="KW-0560">Oxidoreductase</keyword>
<accession>A0A439DJF1</accession>
<comment type="similarity">
    <text evidence="1">Belongs to the NmrA-type oxidoreductase family. Isoflavone reductase subfamily.</text>
</comment>
<dbReference type="InterPro" id="IPR051609">
    <property type="entry name" value="NmrA/Isoflavone_reductase-like"/>
</dbReference>
<reference evidence="5 6" key="1">
    <citation type="submission" date="2018-12" db="EMBL/GenBank/DDBJ databases">
        <title>Draft genome sequence of Xylaria grammica IHI A82.</title>
        <authorList>
            <person name="Buettner E."/>
            <person name="Kellner H."/>
        </authorList>
    </citation>
    <scope>NUCLEOTIDE SEQUENCE [LARGE SCALE GENOMIC DNA]</scope>
    <source>
        <strain evidence="5 6">IHI A82</strain>
    </source>
</reference>